<gene>
    <name evidence="2" type="ORF">DES36_11664</name>
</gene>
<protein>
    <submittedName>
        <fullName evidence="2">Uncharacterized protein</fullName>
    </submittedName>
</protein>
<keyword evidence="1" id="KW-0472">Membrane</keyword>
<comment type="caution">
    <text evidence="2">The sequence shown here is derived from an EMBL/GenBank/DDBJ whole genome shotgun (WGS) entry which is preliminary data.</text>
</comment>
<dbReference type="Proteomes" id="UP000253490">
    <property type="component" value="Unassembled WGS sequence"/>
</dbReference>
<evidence type="ECO:0000313" key="3">
    <source>
        <dbReference type="Proteomes" id="UP000253490"/>
    </source>
</evidence>
<evidence type="ECO:0000256" key="1">
    <source>
        <dbReference type="SAM" id="Phobius"/>
    </source>
</evidence>
<dbReference type="EMBL" id="QNRX01000016">
    <property type="protein sequence ID" value="RBP60407.1"/>
    <property type="molecule type" value="Genomic_DNA"/>
</dbReference>
<organism evidence="2 3">
    <name type="scientific">Alkalibaculum bacchi</name>
    <dbReference type="NCBI Taxonomy" id="645887"/>
    <lineage>
        <taxon>Bacteria</taxon>
        <taxon>Bacillati</taxon>
        <taxon>Bacillota</taxon>
        <taxon>Clostridia</taxon>
        <taxon>Eubacteriales</taxon>
        <taxon>Eubacteriaceae</taxon>
        <taxon>Alkalibaculum</taxon>
    </lineage>
</organism>
<dbReference type="AlphaFoldDB" id="A0A366I0B2"/>
<accession>A0A366I0B2</accession>
<dbReference type="Pfam" id="PF18956">
    <property type="entry name" value="DUF5699"/>
    <property type="match status" value="1"/>
</dbReference>
<evidence type="ECO:0000313" key="2">
    <source>
        <dbReference type="EMBL" id="RBP60407.1"/>
    </source>
</evidence>
<sequence length="93" mass="9954">MRLILRILLFPITLLLTIFTFILTFLLGIGTWLLNIISGLIVIGAIASFITGETSLGVIALIIAFLLSPYGLPLIAEKLVFGLGKITGALKSI</sequence>
<keyword evidence="3" id="KW-1185">Reference proteome</keyword>
<keyword evidence="1" id="KW-0812">Transmembrane</keyword>
<name>A0A366I0B2_9FIRM</name>
<feature type="transmembrane region" description="Helical" evidence="1">
    <location>
        <begin position="7"/>
        <end position="26"/>
    </location>
</feature>
<feature type="transmembrane region" description="Helical" evidence="1">
    <location>
        <begin position="32"/>
        <end position="51"/>
    </location>
</feature>
<feature type="transmembrane region" description="Helical" evidence="1">
    <location>
        <begin position="58"/>
        <end position="76"/>
    </location>
</feature>
<keyword evidence="1" id="KW-1133">Transmembrane helix</keyword>
<proteinExistence type="predicted"/>
<dbReference type="InterPro" id="IPR043753">
    <property type="entry name" value="DUF5699"/>
</dbReference>
<reference evidence="2 3" key="1">
    <citation type="submission" date="2018-06" db="EMBL/GenBank/DDBJ databases">
        <title>Genomic Encyclopedia of Type Strains, Phase IV (KMG-IV): sequencing the most valuable type-strain genomes for metagenomic binning, comparative biology and taxonomic classification.</title>
        <authorList>
            <person name="Goeker M."/>
        </authorList>
    </citation>
    <scope>NUCLEOTIDE SEQUENCE [LARGE SCALE GENOMIC DNA]</scope>
    <source>
        <strain evidence="2 3">DSM 22112</strain>
    </source>
</reference>
<dbReference type="OrthoDB" id="95627at2"/>
<dbReference type="RefSeq" id="WP_113921367.1">
    <property type="nucleotide sequence ID" value="NZ_QNRX01000016.1"/>
</dbReference>